<keyword evidence="6" id="KW-1185">Reference proteome</keyword>
<dbReference type="PROSITE" id="PS00041">
    <property type="entry name" value="HTH_ARAC_FAMILY_1"/>
    <property type="match status" value="1"/>
</dbReference>
<evidence type="ECO:0000259" key="4">
    <source>
        <dbReference type="PROSITE" id="PS01124"/>
    </source>
</evidence>
<evidence type="ECO:0000313" key="5">
    <source>
        <dbReference type="EMBL" id="MBP2023525.1"/>
    </source>
</evidence>
<dbReference type="InterPro" id="IPR020449">
    <property type="entry name" value="Tscrpt_reg_AraC-type_HTH"/>
</dbReference>
<dbReference type="InterPro" id="IPR018060">
    <property type="entry name" value="HTH_AraC"/>
</dbReference>
<dbReference type="Pfam" id="PF12833">
    <property type="entry name" value="HTH_18"/>
    <property type="match status" value="1"/>
</dbReference>
<dbReference type="RefSeq" id="WP_021283209.1">
    <property type="nucleotide sequence ID" value="NZ_JAGGLL010000031.1"/>
</dbReference>
<keyword evidence="1" id="KW-0805">Transcription regulation</keyword>
<name>A0ABS4K6X0_9CLOT</name>
<keyword evidence="2" id="KW-0238">DNA-binding</keyword>
<comment type="caution">
    <text evidence="5">The sequence shown here is derived from an EMBL/GenBank/DDBJ whole genome shotgun (WGS) entry which is preliminary data.</text>
</comment>
<proteinExistence type="predicted"/>
<dbReference type="SUPFAM" id="SSF46689">
    <property type="entry name" value="Homeodomain-like"/>
    <property type="match status" value="2"/>
</dbReference>
<evidence type="ECO:0000256" key="3">
    <source>
        <dbReference type="ARBA" id="ARBA00023163"/>
    </source>
</evidence>
<accession>A0ABS4K6X0</accession>
<evidence type="ECO:0000256" key="1">
    <source>
        <dbReference type="ARBA" id="ARBA00023015"/>
    </source>
</evidence>
<sequence>MNHANIISILESFFLCTHIPIRAVTSKGESICLSGYTEDFQDIYDKNAVFLAMKRELKMNMDKTFITINCEDNMRFAACHICSVNAHSGYYILGPYCSERCIPNRNLVHKPDFCIPHLISLLYDLRNSACSITKELNFSNLNFNPHVKKAIEYIHKNFHNSITLDHVANHVKINKCYFCSIFKKETGKSYSGFLNHVRIEKSKELLMNKNLSILDISLTVGFNNQAYFNTVFKKQVNMTPMEFRSNLLL</sequence>
<dbReference type="Proteomes" id="UP001519308">
    <property type="component" value="Unassembled WGS sequence"/>
</dbReference>
<evidence type="ECO:0000313" key="6">
    <source>
        <dbReference type="Proteomes" id="UP001519308"/>
    </source>
</evidence>
<dbReference type="Gene3D" id="1.10.10.60">
    <property type="entry name" value="Homeodomain-like"/>
    <property type="match status" value="2"/>
</dbReference>
<dbReference type="PANTHER" id="PTHR43280">
    <property type="entry name" value="ARAC-FAMILY TRANSCRIPTIONAL REGULATOR"/>
    <property type="match status" value="1"/>
</dbReference>
<feature type="domain" description="HTH araC/xylS-type" evidence="4">
    <location>
        <begin position="148"/>
        <end position="246"/>
    </location>
</feature>
<keyword evidence="3" id="KW-0804">Transcription</keyword>
<dbReference type="PROSITE" id="PS01124">
    <property type="entry name" value="HTH_ARAC_FAMILY_2"/>
    <property type="match status" value="1"/>
</dbReference>
<dbReference type="SMART" id="SM00342">
    <property type="entry name" value="HTH_ARAC"/>
    <property type="match status" value="1"/>
</dbReference>
<protein>
    <submittedName>
        <fullName evidence="5">AraC-like DNA-binding protein</fullName>
    </submittedName>
</protein>
<organism evidence="5 6">
    <name type="scientific">Clostridium punense</name>
    <dbReference type="NCBI Taxonomy" id="1054297"/>
    <lineage>
        <taxon>Bacteria</taxon>
        <taxon>Bacillati</taxon>
        <taxon>Bacillota</taxon>
        <taxon>Clostridia</taxon>
        <taxon>Eubacteriales</taxon>
        <taxon>Clostridiaceae</taxon>
        <taxon>Clostridium</taxon>
    </lineage>
</organism>
<reference evidence="5 6" key="1">
    <citation type="submission" date="2021-03" db="EMBL/GenBank/DDBJ databases">
        <title>Genomic Encyclopedia of Type Strains, Phase IV (KMG-IV): sequencing the most valuable type-strain genomes for metagenomic binning, comparative biology and taxonomic classification.</title>
        <authorList>
            <person name="Goeker M."/>
        </authorList>
    </citation>
    <scope>NUCLEOTIDE SEQUENCE [LARGE SCALE GENOMIC DNA]</scope>
    <source>
        <strain evidence="5 6">DSM 28650</strain>
    </source>
</reference>
<dbReference type="EMBL" id="JAGGLL010000031">
    <property type="protein sequence ID" value="MBP2023525.1"/>
    <property type="molecule type" value="Genomic_DNA"/>
</dbReference>
<dbReference type="PANTHER" id="PTHR43280:SF28">
    <property type="entry name" value="HTH-TYPE TRANSCRIPTIONAL ACTIVATOR RHAS"/>
    <property type="match status" value="1"/>
</dbReference>
<evidence type="ECO:0000256" key="2">
    <source>
        <dbReference type="ARBA" id="ARBA00023125"/>
    </source>
</evidence>
<dbReference type="InterPro" id="IPR018062">
    <property type="entry name" value="HTH_AraC-typ_CS"/>
</dbReference>
<gene>
    <name evidence="5" type="ORF">J2Z44_003362</name>
</gene>
<dbReference type="PRINTS" id="PR00032">
    <property type="entry name" value="HTHARAC"/>
</dbReference>
<dbReference type="InterPro" id="IPR009057">
    <property type="entry name" value="Homeodomain-like_sf"/>
</dbReference>